<evidence type="ECO:0000256" key="5">
    <source>
        <dbReference type="ARBA" id="ARBA00022692"/>
    </source>
</evidence>
<feature type="transmembrane region" description="Helical" evidence="9">
    <location>
        <begin position="102"/>
        <end position="124"/>
    </location>
</feature>
<keyword evidence="6" id="KW-0677">Repeat</keyword>
<dbReference type="EMBL" id="JBEAFC010000005">
    <property type="protein sequence ID" value="KAL1556378.1"/>
    <property type="molecule type" value="Genomic_DNA"/>
</dbReference>
<keyword evidence="8 9" id="KW-0472">Membrane</keyword>
<dbReference type="GO" id="GO:0012505">
    <property type="term" value="C:endomembrane system"/>
    <property type="evidence" value="ECO:0007669"/>
    <property type="project" value="UniProtKB-SubCell"/>
</dbReference>
<dbReference type="PANTHER" id="PTHR10791">
    <property type="entry name" value="RAG1-ACTIVATING PROTEIN 1"/>
    <property type="match status" value="1"/>
</dbReference>
<evidence type="ECO:0000256" key="6">
    <source>
        <dbReference type="ARBA" id="ARBA00022737"/>
    </source>
</evidence>
<comment type="function">
    <text evidence="9">Mediates both low-affinity uptake and efflux of sugar across the membrane.</text>
</comment>
<gene>
    <name evidence="10" type="ORF">AAHA92_12011</name>
</gene>
<feature type="transmembrane region" description="Helical" evidence="9">
    <location>
        <begin position="164"/>
        <end position="186"/>
    </location>
</feature>
<dbReference type="FunFam" id="1.20.1280.290:FF:000002">
    <property type="entry name" value="Bidirectional sugar transporter SWEET"/>
    <property type="match status" value="1"/>
</dbReference>
<evidence type="ECO:0000256" key="8">
    <source>
        <dbReference type="ARBA" id="ARBA00023136"/>
    </source>
</evidence>
<keyword evidence="3 9" id="KW-0813">Transport</keyword>
<dbReference type="GO" id="GO:0051260">
    <property type="term" value="P:protein homooligomerization"/>
    <property type="evidence" value="ECO:0007669"/>
    <property type="project" value="UniProtKB-ARBA"/>
</dbReference>
<evidence type="ECO:0000256" key="9">
    <source>
        <dbReference type="RuleBase" id="RU910715"/>
    </source>
</evidence>
<organism evidence="10 11">
    <name type="scientific">Salvia divinorum</name>
    <name type="common">Maria pastora</name>
    <name type="synonym">Diviner's sage</name>
    <dbReference type="NCBI Taxonomy" id="28513"/>
    <lineage>
        <taxon>Eukaryota</taxon>
        <taxon>Viridiplantae</taxon>
        <taxon>Streptophyta</taxon>
        <taxon>Embryophyta</taxon>
        <taxon>Tracheophyta</taxon>
        <taxon>Spermatophyta</taxon>
        <taxon>Magnoliopsida</taxon>
        <taxon>eudicotyledons</taxon>
        <taxon>Gunneridae</taxon>
        <taxon>Pentapetalae</taxon>
        <taxon>asterids</taxon>
        <taxon>lamiids</taxon>
        <taxon>Lamiales</taxon>
        <taxon>Lamiaceae</taxon>
        <taxon>Nepetoideae</taxon>
        <taxon>Mentheae</taxon>
        <taxon>Salviinae</taxon>
        <taxon>Salvia</taxon>
        <taxon>Salvia subgen. Calosphace</taxon>
    </lineage>
</organism>
<evidence type="ECO:0000256" key="3">
    <source>
        <dbReference type="ARBA" id="ARBA00022448"/>
    </source>
</evidence>
<dbReference type="Pfam" id="PF03083">
    <property type="entry name" value="MtN3_slv"/>
    <property type="match status" value="2"/>
</dbReference>
<feature type="transmembrane region" description="Helical" evidence="9">
    <location>
        <begin position="193"/>
        <end position="214"/>
    </location>
</feature>
<evidence type="ECO:0000256" key="4">
    <source>
        <dbReference type="ARBA" id="ARBA00022597"/>
    </source>
</evidence>
<protein>
    <recommendedName>
        <fullName evidence="9">Bidirectional sugar transporter SWEET</fullName>
    </recommendedName>
</protein>
<evidence type="ECO:0000313" key="11">
    <source>
        <dbReference type="Proteomes" id="UP001567538"/>
    </source>
</evidence>
<comment type="subcellular location">
    <subcellularLocation>
        <location evidence="1">Endomembrane system</location>
        <topology evidence="1">Multi-pass membrane protein</topology>
    </subcellularLocation>
</comment>
<comment type="similarity">
    <text evidence="2 9">Belongs to the SWEET sugar transporter family.</text>
</comment>
<dbReference type="FunFam" id="1.20.1280.290:FF:000001">
    <property type="entry name" value="Bidirectional sugar transporter SWEET"/>
    <property type="match status" value="1"/>
</dbReference>
<feature type="transmembrane region" description="Helical" evidence="9">
    <location>
        <begin position="7"/>
        <end position="24"/>
    </location>
</feature>
<keyword evidence="7 9" id="KW-1133">Transmembrane helix</keyword>
<evidence type="ECO:0000313" key="10">
    <source>
        <dbReference type="EMBL" id="KAL1556378.1"/>
    </source>
</evidence>
<dbReference type="Gene3D" id="1.20.1280.290">
    <property type="match status" value="2"/>
</dbReference>
<evidence type="ECO:0000256" key="7">
    <source>
        <dbReference type="ARBA" id="ARBA00022989"/>
    </source>
</evidence>
<accession>A0ABD1HIV3</accession>
<dbReference type="PANTHER" id="PTHR10791:SF130">
    <property type="entry name" value="BIDIRECTIONAL SUGAR TRANSPORTER SWEET6-RELATED"/>
    <property type="match status" value="1"/>
</dbReference>
<dbReference type="Proteomes" id="UP001567538">
    <property type="component" value="Unassembled WGS sequence"/>
</dbReference>
<keyword evidence="4 9" id="KW-0762">Sugar transport</keyword>
<dbReference type="InterPro" id="IPR047664">
    <property type="entry name" value="SWEET"/>
</dbReference>
<feature type="transmembrane region" description="Helical" evidence="9">
    <location>
        <begin position="44"/>
        <end position="62"/>
    </location>
</feature>
<evidence type="ECO:0000256" key="2">
    <source>
        <dbReference type="ARBA" id="ARBA00007809"/>
    </source>
</evidence>
<dbReference type="InterPro" id="IPR004316">
    <property type="entry name" value="SWEET_rpt"/>
</dbReference>
<keyword evidence="5 9" id="KW-0812">Transmembrane</keyword>
<keyword evidence="11" id="KW-1185">Reference proteome</keyword>
<sequence length="250" mass="27695">MISKEDARIIVGILGNIISVSLFLSPLPTFYKIWKKKSVEQYSALPYLATFFNCGLWILYGLPMVKPNSTLVLTVNGTGFVIEIVYLSLFLIYSVPMKRLRLVAVVVAECFFLAALSLCVLLLVKRPKNRSDIVGSICMAGNIMMYAAPLSIMKLVITTKSVEFMPFFISFFSFINGLCWTTYALLKFDAFILVPNSIGSALGLAQLVIYASFYKSTQRILAERKAQGGEVDLAKIDAERNPNGNVLNGV</sequence>
<name>A0ABD1HIV3_SALDI</name>
<dbReference type="AlphaFoldDB" id="A0ABD1HIV3"/>
<proteinExistence type="inferred from homology"/>
<comment type="caution">
    <text evidence="10">The sequence shown here is derived from an EMBL/GenBank/DDBJ whole genome shotgun (WGS) entry which is preliminary data.</text>
</comment>
<comment type="caution">
    <text evidence="9">Lacks conserved residue(s) required for the propagation of feature annotation.</text>
</comment>
<reference evidence="10 11" key="1">
    <citation type="submission" date="2024-06" db="EMBL/GenBank/DDBJ databases">
        <title>A chromosome level genome sequence of Diviner's sage (Salvia divinorum).</title>
        <authorList>
            <person name="Ford S.A."/>
            <person name="Ro D.-K."/>
            <person name="Ness R.W."/>
            <person name="Phillips M.A."/>
        </authorList>
    </citation>
    <scope>NUCLEOTIDE SEQUENCE [LARGE SCALE GENOMIC DNA]</scope>
    <source>
        <strain evidence="10">SAF-2024a</strain>
        <tissue evidence="10">Leaf</tissue>
    </source>
</reference>
<evidence type="ECO:0000256" key="1">
    <source>
        <dbReference type="ARBA" id="ARBA00004127"/>
    </source>
</evidence>
<feature type="transmembrane region" description="Helical" evidence="9">
    <location>
        <begin position="71"/>
        <end position="96"/>
    </location>
</feature>